<dbReference type="STRING" id="545695.TREAZ_0287"/>
<keyword evidence="3" id="KW-1185">Reference proteome</keyword>
<feature type="transmembrane region" description="Helical" evidence="1">
    <location>
        <begin position="83"/>
        <end position="99"/>
    </location>
</feature>
<reference evidence="3" key="1">
    <citation type="submission" date="2009-12" db="EMBL/GenBank/DDBJ databases">
        <title>Complete sequence of Treponema azotonutricium strain ZAS-9.</title>
        <authorList>
            <person name="Tetu S.G."/>
            <person name="Matson E."/>
            <person name="Ren Q."/>
            <person name="Seshadri R."/>
            <person name="Elbourne L."/>
            <person name="Hassan K.A."/>
            <person name="Durkin A."/>
            <person name="Radune D."/>
            <person name="Mohamoud Y."/>
            <person name="Shay R."/>
            <person name="Jin S."/>
            <person name="Zhang X."/>
            <person name="Lucey K."/>
            <person name="Ballor N.R."/>
            <person name="Ottesen E."/>
            <person name="Rosenthal R."/>
            <person name="Allen A."/>
            <person name="Leadbetter J.R."/>
            <person name="Paulsen I.T."/>
        </authorList>
    </citation>
    <scope>NUCLEOTIDE SEQUENCE [LARGE SCALE GENOMIC DNA]</scope>
    <source>
        <strain evidence="3">ATCC BAA-888 / DSM 13862 / ZAS-9</strain>
    </source>
</reference>
<name>F5YE41_LEAAZ</name>
<gene>
    <name evidence="2" type="ordered locus">TREAZ_0287</name>
</gene>
<dbReference type="PANTHER" id="PTHR31446:SF29">
    <property type="entry name" value="ACID PHOSPHATASE_VANADIUM-DEPENDENT HALOPEROXIDASE-RELATED PROTEIN"/>
    <property type="match status" value="1"/>
</dbReference>
<dbReference type="Proteomes" id="UP000009222">
    <property type="component" value="Chromosome"/>
</dbReference>
<organism evidence="2 3">
    <name type="scientific">Leadbettera azotonutricia (strain ATCC BAA-888 / DSM 13862 / ZAS-9)</name>
    <name type="common">Treponema azotonutricium</name>
    <dbReference type="NCBI Taxonomy" id="545695"/>
    <lineage>
        <taxon>Bacteria</taxon>
        <taxon>Pseudomonadati</taxon>
        <taxon>Spirochaetota</taxon>
        <taxon>Spirochaetia</taxon>
        <taxon>Spirochaetales</taxon>
        <taxon>Breznakiellaceae</taxon>
        <taxon>Leadbettera</taxon>
    </lineage>
</organism>
<dbReference type="FunCoup" id="F5YE41">
    <property type="interactions" value="17"/>
</dbReference>
<dbReference type="InterPro" id="IPR003832">
    <property type="entry name" value="DUF212"/>
</dbReference>
<feature type="transmembrane region" description="Helical" evidence="1">
    <location>
        <begin position="143"/>
        <end position="161"/>
    </location>
</feature>
<dbReference type="AlphaFoldDB" id="F5YE41"/>
<keyword evidence="1" id="KW-0472">Membrane</keyword>
<feature type="transmembrane region" description="Helical" evidence="1">
    <location>
        <begin position="20"/>
        <end position="43"/>
    </location>
</feature>
<sequence length="162" mass="17483">MSFLMSLKAMSLKAFIENPIVLSSLTSWVMAQIVKALVVLLGSRKKSPRELVETIIWRTGGMPSSHAAVVCSMATAVGVYDGIGSNLFAVCFFFAMVAMRDAMGVRRSSGLQARALNLLGRLTSDRLGFEYDPVKEIQGHSPLEVVIGALLGIFIAAAFAWL</sequence>
<dbReference type="HOGENOM" id="CLU_073969_1_1_12"/>
<evidence type="ECO:0000256" key="1">
    <source>
        <dbReference type="SAM" id="Phobius"/>
    </source>
</evidence>
<dbReference type="KEGG" id="taz:TREAZ_0287"/>
<reference evidence="2 3" key="2">
    <citation type="journal article" date="2011" name="ISME J.">
        <title>RNA-seq reveals cooperative metabolic interactions between two termite-gut spirochete species in co-culture.</title>
        <authorList>
            <person name="Rosenthal A.Z."/>
            <person name="Matson E.G."/>
            <person name="Eldar A."/>
            <person name="Leadbetter J.R."/>
        </authorList>
    </citation>
    <scope>NUCLEOTIDE SEQUENCE [LARGE SCALE GENOMIC DNA]</scope>
    <source>
        <strain evidence="3">ATCC BAA-888 / DSM 13862 / ZAS-9</strain>
    </source>
</reference>
<keyword evidence="1" id="KW-1133">Transmembrane helix</keyword>
<keyword evidence="1" id="KW-0812">Transmembrane</keyword>
<dbReference type="eggNOG" id="COG1963">
    <property type="taxonomic scope" value="Bacteria"/>
</dbReference>
<evidence type="ECO:0000313" key="2">
    <source>
        <dbReference type="EMBL" id="AEF81429.1"/>
    </source>
</evidence>
<dbReference type="OrthoDB" id="9792681at2"/>
<accession>F5YE41</accession>
<dbReference type="Pfam" id="PF02681">
    <property type="entry name" value="DUF212"/>
    <property type="match status" value="1"/>
</dbReference>
<dbReference type="InParanoid" id="F5YE41"/>
<proteinExistence type="predicted"/>
<evidence type="ECO:0000313" key="3">
    <source>
        <dbReference type="Proteomes" id="UP000009222"/>
    </source>
</evidence>
<dbReference type="EMBL" id="CP001841">
    <property type="protein sequence ID" value="AEF81429.1"/>
    <property type="molecule type" value="Genomic_DNA"/>
</dbReference>
<dbReference type="PANTHER" id="PTHR31446">
    <property type="entry name" value="ACID PHOSPHATASE/VANADIUM-DEPENDENT HALOPEROXIDASE-RELATED PROTEIN"/>
    <property type="match status" value="1"/>
</dbReference>
<protein>
    <submittedName>
        <fullName evidence="2">Integral membrane protein</fullName>
    </submittedName>
</protein>